<organism evidence="2 3">
    <name type="scientific">Actinomyces oris</name>
    <dbReference type="NCBI Taxonomy" id="544580"/>
    <lineage>
        <taxon>Bacteria</taxon>
        <taxon>Bacillati</taxon>
        <taxon>Actinomycetota</taxon>
        <taxon>Actinomycetes</taxon>
        <taxon>Actinomycetales</taxon>
        <taxon>Actinomycetaceae</taxon>
        <taxon>Actinomyces</taxon>
    </lineage>
</organism>
<dbReference type="CDD" id="cd00761">
    <property type="entry name" value="Glyco_tranf_GTA_type"/>
    <property type="match status" value="1"/>
</dbReference>
<dbReference type="SUPFAM" id="SSF53448">
    <property type="entry name" value="Nucleotide-diphospho-sugar transferases"/>
    <property type="match status" value="1"/>
</dbReference>
<name>A0A1Q8W2P3_9ACTO</name>
<accession>A0A1Q8W2P3</accession>
<dbReference type="AlphaFoldDB" id="A0A1Q8W2P3"/>
<feature type="domain" description="Glycosyltransferase 2-like" evidence="1">
    <location>
        <begin position="12"/>
        <end position="144"/>
    </location>
</feature>
<comment type="caution">
    <text evidence="2">The sequence shown here is derived from an EMBL/GenBank/DDBJ whole genome shotgun (WGS) entry which is preliminary data.</text>
</comment>
<dbReference type="PANTHER" id="PTHR43685">
    <property type="entry name" value="GLYCOSYLTRANSFERASE"/>
    <property type="match status" value="1"/>
</dbReference>
<gene>
    <name evidence="2" type="ORF">BKH27_00660</name>
</gene>
<dbReference type="Gene3D" id="3.90.550.10">
    <property type="entry name" value="Spore Coat Polysaccharide Biosynthesis Protein SpsA, Chain A"/>
    <property type="match status" value="1"/>
</dbReference>
<sequence length="370" mass="41495">MAGPATQSPRVTVVTRTRNRPILLNRALHSIGAQSFQDLELVIVNDAGSTEPVESALASAPQWLRERTRVVTNETSHGREAALEDGLAVSSCEFFAIHDDDDSWEPDFLAACVAHLDEHLEHGAVAARCDVISETVTQEGLVERGRWVLEEDKESWTLIDTMVSNYVPPISQLIRREVADRIGHWDGSLLTQADWDFNLRLLATSPVGFINGEPLAHWHHRDSTDGTMGNSVVVDAVHHRTDNLAIRDRYARLSLEGAEATVSARQGVLAGSENLGLLLVSAEYYRRLWERLEHQDKEIEHLKGAVHNLGSGIDQLRGELRDELRDELRSTTQQVLYQTYDISAKIDRVEASVKPFFRTVAQHIKRIRRG</sequence>
<reference evidence="2 3" key="1">
    <citation type="submission" date="2016-12" db="EMBL/GenBank/DDBJ databases">
        <title>Genomic comparison of strains in the 'Actinomyces naeslundii' group.</title>
        <authorList>
            <person name="Mughal S.R."/>
            <person name="Do T."/>
            <person name="Gilbert S.C."/>
            <person name="Witherden E.A."/>
            <person name="Didelot X."/>
            <person name="Beighton D."/>
        </authorList>
    </citation>
    <scope>NUCLEOTIDE SEQUENCE [LARGE SCALE GENOMIC DNA]</scope>
    <source>
        <strain evidence="2 3">MMRCO6-1</strain>
    </source>
</reference>
<dbReference type="EMBL" id="MSKM01000002">
    <property type="protein sequence ID" value="OLO55790.1"/>
    <property type="molecule type" value="Genomic_DNA"/>
</dbReference>
<dbReference type="PANTHER" id="PTHR43685:SF11">
    <property type="entry name" value="GLYCOSYLTRANSFERASE TAGX-RELATED"/>
    <property type="match status" value="1"/>
</dbReference>
<protein>
    <submittedName>
        <fullName evidence="2">Glycosyl transferase family 2</fullName>
    </submittedName>
</protein>
<dbReference type="InterPro" id="IPR001173">
    <property type="entry name" value="Glyco_trans_2-like"/>
</dbReference>
<keyword evidence="2" id="KW-0808">Transferase</keyword>
<evidence type="ECO:0000313" key="3">
    <source>
        <dbReference type="Proteomes" id="UP000185772"/>
    </source>
</evidence>
<evidence type="ECO:0000313" key="2">
    <source>
        <dbReference type="EMBL" id="OLO55790.1"/>
    </source>
</evidence>
<dbReference type="RefSeq" id="WP_070660307.1">
    <property type="nucleotide sequence ID" value="NZ_MSKM01000002.1"/>
</dbReference>
<dbReference type="GO" id="GO:0016740">
    <property type="term" value="F:transferase activity"/>
    <property type="evidence" value="ECO:0007669"/>
    <property type="project" value="UniProtKB-KW"/>
</dbReference>
<evidence type="ECO:0000259" key="1">
    <source>
        <dbReference type="Pfam" id="PF00535"/>
    </source>
</evidence>
<dbReference type="Proteomes" id="UP000185772">
    <property type="component" value="Unassembled WGS sequence"/>
</dbReference>
<dbReference type="InterPro" id="IPR029044">
    <property type="entry name" value="Nucleotide-diphossugar_trans"/>
</dbReference>
<dbReference type="Pfam" id="PF00535">
    <property type="entry name" value="Glycos_transf_2"/>
    <property type="match status" value="1"/>
</dbReference>
<proteinExistence type="predicted"/>
<dbReference type="InterPro" id="IPR050834">
    <property type="entry name" value="Glycosyltransf_2"/>
</dbReference>